<dbReference type="SUPFAM" id="SSF75304">
    <property type="entry name" value="Amidase signature (AS) enzymes"/>
    <property type="match status" value="1"/>
</dbReference>
<keyword evidence="3" id="KW-0808">Transferase</keyword>
<dbReference type="PANTHER" id="PTHR11895">
    <property type="entry name" value="TRANSAMIDASE"/>
    <property type="match status" value="1"/>
</dbReference>
<sequence>MWKLSATELLEGYRSGEFSPVDVMKSTLERCEQLNGTLNALYDIQKERALAEAVESEARWKAGKPKGPLDGIPAVIKDSIDVAGMRMFRGMKAKYDIEPSTEDSPPAARMIEAGAIVFAKTTMPDMGFLGAGVSSYHGVTRNPWDTNLNTGGSSAGAGAAIASGMAALAIGSDVGGSVRLPASHCGIVGLKPTAGVVPHLPYSRDRVVGPLTRTVEDCILLMSVIDAPDERAFEKGASIPATLQKLDLSGKKVGVLMDIGCGQAAVPEVEALVRQAAATFAELGAIVSDIPAPLDFDFLDDLKLYFSVKAGMERASLPKERQRDVLDVVNTLCDAVEGAPATEYIMAASRFDKAQRIVAKVIDQYDFVLAPTLPVANYAADAVGVDAERPHDHVVFTALINQSGQPAAVMPCGFVGTSPVGVQIMSSFGNDEAILQACLSFADARSYKYEFPEVK</sequence>
<dbReference type="STRING" id="861298.SAMN04488136_14914"/>
<dbReference type="EMBL" id="FNDD01000049">
    <property type="protein sequence ID" value="SDI04582.1"/>
    <property type="molecule type" value="Genomic_DNA"/>
</dbReference>
<accession>A0A1G8HD97</accession>
<dbReference type="AlphaFoldDB" id="A0A1G8HD97"/>
<dbReference type="GO" id="GO:0016740">
    <property type="term" value="F:transferase activity"/>
    <property type="evidence" value="ECO:0007669"/>
    <property type="project" value="UniProtKB-KW"/>
</dbReference>
<organism evidence="3 4">
    <name type="scientific">Vibrio xiamenensis</name>
    <dbReference type="NCBI Taxonomy" id="861298"/>
    <lineage>
        <taxon>Bacteria</taxon>
        <taxon>Pseudomonadati</taxon>
        <taxon>Pseudomonadota</taxon>
        <taxon>Gammaproteobacteria</taxon>
        <taxon>Vibrionales</taxon>
        <taxon>Vibrionaceae</taxon>
        <taxon>Vibrio</taxon>
    </lineage>
</organism>
<dbReference type="Pfam" id="PF01425">
    <property type="entry name" value="Amidase"/>
    <property type="match status" value="1"/>
</dbReference>
<dbReference type="Gene3D" id="3.90.1300.10">
    <property type="entry name" value="Amidase signature (AS) domain"/>
    <property type="match status" value="1"/>
</dbReference>
<evidence type="ECO:0000259" key="2">
    <source>
        <dbReference type="Pfam" id="PF01425"/>
    </source>
</evidence>
<proteinExistence type="inferred from homology"/>
<reference evidence="4" key="1">
    <citation type="submission" date="2016-10" db="EMBL/GenBank/DDBJ databases">
        <authorList>
            <person name="Varghese N."/>
            <person name="Submissions S."/>
        </authorList>
    </citation>
    <scope>NUCLEOTIDE SEQUENCE [LARGE SCALE GENOMIC DNA]</scope>
    <source>
        <strain evidence="4">CGMCC 1.10228</strain>
    </source>
</reference>
<gene>
    <name evidence="3" type="ORF">SAMN04488136_14914</name>
</gene>
<keyword evidence="4" id="KW-1185">Reference proteome</keyword>
<feature type="domain" description="Amidase" evidence="2">
    <location>
        <begin position="23"/>
        <end position="435"/>
    </location>
</feature>
<dbReference type="RefSeq" id="WP_176765687.1">
    <property type="nucleotide sequence ID" value="NZ_FNDD01000049.1"/>
</dbReference>
<evidence type="ECO:0000313" key="3">
    <source>
        <dbReference type="EMBL" id="SDI04582.1"/>
    </source>
</evidence>
<comment type="similarity">
    <text evidence="1">Belongs to the amidase family.</text>
</comment>
<protein>
    <submittedName>
        <fullName evidence="3">Aspartyl-tRNA(Asn)/glutamyl-tRNA(Gln) amidotransferase subunit A</fullName>
    </submittedName>
</protein>
<name>A0A1G8HD97_9VIBR</name>
<dbReference type="InterPro" id="IPR036928">
    <property type="entry name" value="AS_sf"/>
</dbReference>
<evidence type="ECO:0000256" key="1">
    <source>
        <dbReference type="ARBA" id="ARBA00009199"/>
    </source>
</evidence>
<evidence type="ECO:0000313" key="4">
    <source>
        <dbReference type="Proteomes" id="UP000198854"/>
    </source>
</evidence>
<dbReference type="InterPro" id="IPR023631">
    <property type="entry name" value="Amidase_dom"/>
</dbReference>
<dbReference type="PANTHER" id="PTHR11895:SF7">
    <property type="entry name" value="GLUTAMYL-TRNA(GLN) AMIDOTRANSFERASE SUBUNIT A, MITOCHONDRIAL"/>
    <property type="match status" value="1"/>
</dbReference>
<dbReference type="Proteomes" id="UP000198854">
    <property type="component" value="Unassembled WGS sequence"/>
</dbReference>
<dbReference type="InterPro" id="IPR000120">
    <property type="entry name" value="Amidase"/>
</dbReference>